<name>A0AAJ0EBX8_9PEZI</name>
<dbReference type="AlphaFoldDB" id="A0AAJ0EBX8"/>
<dbReference type="RefSeq" id="XP_060441585.1">
    <property type="nucleotide sequence ID" value="XM_060596237.1"/>
</dbReference>
<organism evidence="1 2">
    <name type="scientific">Colletotrichum phormii</name>
    <dbReference type="NCBI Taxonomy" id="359342"/>
    <lineage>
        <taxon>Eukaryota</taxon>
        <taxon>Fungi</taxon>
        <taxon>Dikarya</taxon>
        <taxon>Ascomycota</taxon>
        <taxon>Pezizomycotina</taxon>
        <taxon>Sordariomycetes</taxon>
        <taxon>Hypocreomycetidae</taxon>
        <taxon>Glomerellales</taxon>
        <taxon>Glomerellaceae</taxon>
        <taxon>Colletotrichum</taxon>
        <taxon>Colletotrichum acutatum species complex</taxon>
    </lineage>
</organism>
<protein>
    <submittedName>
        <fullName evidence="1">Uncharacterized protein</fullName>
    </submittedName>
</protein>
<dbReference type="Proteomes" id="UP001243989">
    <property type="component" value="Unassembled WGS sequence"/>
</dbReference>
<reference evidence="1" key="1">
    <citation type="submission" date="2021-06" db="EMBL/GenBank/DDBJ databases">
        <title>Comparative genomics, transcriptomics and evolutionary studies reveal genomic signatures of adaptation to plant cell wall in hemibiotrophic fungi.</title>
        <authorList>
            <consortium name="DOE Joint Genome Institute"/>
            <person name="Baroncelli R."/>
            <person name="Diaz J.F."/>
            <person name="Benocci T."/>
            <person name="Peng M."/>
            <person name="Battaglia E."/>
            <person name="Haridas S."/>
            <person name="Andreopoulos W."/>
            <person name="Labutti K."/>
            <person name="Pangilinan J."/>
            <person name="Floch G.L."/>
            <person name="Makela M.R."/>
            <person name="Henrissat B."/>
            <person name="Grigoriev I.V."/>
            <person name="Crouch J.A."/>
            <person name="De Vries R.P."/>
            <person name="Sukno S.A."/>
            <person name="Thon M.R."/>
        </authorList>
    </citation>
    <scope>NUCLEOTIDE SEQUENCE</scope>
    <source>
        <strain evidence="1">CBS 102054</strain>
    </source>
</reference>
<sequence length="167" mass="18861">MVTLNSRPFFNFLISHWLGERAEITFFLGCNLARCLSHGVYFSWCALNDEDDFPSPVLSSDYLDPACPPFRSGFDRGGSSSRWRVGPLGVMECQIVTAEIPMTVVSTVPPFLLLPSLSHSELHKKGRTRENDFLWGGGEGDEREKMTTRREYVFLLRDEGQATHVTV</sequence>
<proteinExistence type="predicted"/>
<dbReference type="GeneID" id="85481099"/>
<comment type="caution">
    <text evidence="1">The sequence shown here is derived from an EMBL/GenBank/DDBJ whole genome shotgun (WGS) entry which is preliminary data.</text>
</comment>
<dbReference type="EMBL" id="JAHMHQ010000019">
    <property type="protein sequence ID" value="KAK1625590.1"/>
    <property type="molecule type" value="Genomic_DNA"/>
</dbReference>
<keyword evidence="2" id="KW-1185">Reference proteome</keyword>
<evidence type="ECO:0000313" key="2">
    <source>
        <dbReference type="Proteomes" id="UP001243989"/>
    </source>
</evidence>
<accession>A0AAJ0EBX8</accession>
<evidence type="ECO:0000313" key="1">
    <source>
        <dbReference type="EMBL" id="KAK1625590.1"/>
    </source>
</evidence>
<gene>
    <name evidence="1" type="ORF">BDP81DRAFT_74681</name>
</gene>